<reference evidence="2 3" key="1">
    <citation type="submission" date="2018-05" db="EMBL/GenBank/DDBJ databases">
        <title>Genomic Encyclopedia of Type Strains, Phase IV (KMG-IV): sequencing the most valuable type-strain genomes for metagenomic binning, comparative biology and taxonomic classification.</title>
        <authorList>
            <person name="Goeker M."/>
        </authorList>
    </citation>
    <scope>NUCLEOTIDE SEQUENCE [LARGE SCALE GENOMIC DNA]</scope>
    <source>
        <strain evidence="2 3">DSM 24995</strain>
    </source>
</reference>
<proteinExistence type="predicted"/>
<evidence type="ECO:0000313" key="2">
    <source>
        <dbReference type="EMBL" id="PXX48917.1"/>
    </source>
</evidence>
<dbReference type="PROSITE" id="PS50006">
    <property type="entry name" value="FHA_DOMAIN"/>
    <property type="match status" value="1"/>
</dbReference>
<sequence>MNLKKCSRGHFYDADKYSACPHCAESSGGGDNVTIAMTPGDDPVTVANYGQNQEPITAPLGSISIDDAITMGENDISQVDDDDNKTISFYKKSVGVEPVVGWLVCTEGKFFGQSFNLKSGRNFIGRALSMDIVLEGDKGVSRECHAIITYEPRGRIFFAQPGESRELFYLNDKVVLENIVLKAYDNLSVGNTTLMFIPCCGPEFTWAAKQQDSE</sequence>
<dbReference type="CDD" id="cd00060">
    <property type="entry name" value="FHA"/>
    <property type="match status" value="1"/>
</dbReference>
<dbReference type="RefSeq" id="WP_110325064.1">
    <property type="nucleotide sequence ID" value="NZ_QJKD01000015.1"/>
</dbReference>
<dbReference type="GeneID" id="86063925"/>
<protein>
    <submittedName>
        <fullName evidence="2">Type III secretion system (T3SS) inner membrane Yop/YscD-like protein</fullName>
    </submittedName>
</protein>
<evidence type="ECO:0000259" key="1">
    <source>
        <dbReference type="PROSITE" id="PS50006"/>
    </source>
</evidence>
<keyword evidence="3" id="KW-1185">Reference proteome</keyword>
<dbReference type="Gene3D" id="2.60.200.20">
    <property type="match status" value="1"/>
</dbReference>
<name>A0A2V3XZW1_9FIRM</name>
<gene>
    <name evidence="2" type="ORF">DFR60_11590</name>
</gene>
<dbReference type="InterPro" id="IPR000253">
    <property type="entry name" value="FHA_dom"/>
</dbReference>
<dbReference type="Proteomes" id="UP000248057">
    <property type="component" value="Unassembled WGS sequence"/>
</dbReference>
<dbReference type="EMBL" id="QJKD01000015">
    <property type="protein sequence ID" value="PXX48917.1"/>
    <property type="molecule type" value="Genomic_DNA"/>
</dbReference>
<dbReference type="Pfam" id="PF00498">
    <property type="entry name" value="FHA"/>
    <property type="match status" value="1"/>
</dbReference>
<dbReference type="SUPFAM" id="SSF49879">
    <property type="entry name" value="SMAD/FHA domain"/>
    <property type="match status" value="1"/>
</dbReference>
<dbReference type="AlphaFoldDB" id="A0A2V3XZW1"/>
<accession>A0A2V3XZW1</accession>
<feature type="domain" description="FHA" evidence="1">
    <location>
        <begin position="122"/>
        <end position="175"/>
    </location>
</feature>
<evidence type="ECO:0000313" key="3">
    <source>
        <dbReference type="Proteomes" id="UP000248057"/>
    </source>
</evidence>
<organism evidence="2 3">
    <name type="scientific">Hungatella effluvii</name>
    <dbReference type="NCBI Taxonomy" id="1096246"/>
    <lineage>
        <taxon>Bacteria</taxon>
        <taxon>Bacillati</taxon>
        <taxon>Bacillota</taxon>
        <taxon>Clostridia</taxon>
        <taxon>Lachnospirales</taxon>
        <taxon>Lachnospiraceae</taxon>
        <taxon>Hungatella</taxon>
    </lineage>
</organism>
<dbReference type="InterPro" id="IPR008984">
    <property type="entry name" value="SMAD_FHA_dom_sf"/>
</dbReference>
<comment type="caution">
    <text evidence="2">The sequence shown here is derived from an EMBL/GenBank/DDBJ whole genome shotgun (WGS) entry which is preliminary data.</text>
</comment>